<keyword evidence="2" id="KW-0805">Transcription regulation</keyword>
<sequence>MSAIAASTTDETDPRRLQILRAALDVIADRGYGDTRIADVAERVGVSPALVMYYFKSKDRLLAEAIRYAEDLWYAEGTRRIEKIPTAAGRLEELIRLTCLPQQDVGLSESWSLWIDLWAQSVRRPEVGTVRQEFDEHWRQTVRAVVEDGQRAGEFADLDAEEAAIALCALLDGLSIQIALRDPVVTEERAFANAMSFASAMLGFSWERPAAKRRRRRPAGR</sequence>
<name>A0ABW9QWJ8_9ACTN</name>
<evidence type="ECO:0000313" key="8">
    <source>
        <dbReference type="Proteomes" id="UP000437736"/>
    </source>
</evidence>
<dbReference type="PANTHER" id="PTHR30055:SF200">
    <property type="entry name" value="HTH-TYPE TRANSCRIPTIONAL REPRESSOR BDCR"/>
    <property type="match status" value="1"/>
</dbReference>
<keyword evidence="4" id="KW-0804">Transcription</keyword>
<keyword evidence="1" id="KW-0678">Repressor</keyword>
<gene>
    <name evidence="7" type="ORF">GHK86_13520</name>
</gene>
<keyword evidence="3 5" id="KW-0238">DNA-binding</keyword>
<dbReference type="InterPro" id="IPR001647">
    <property type="entry name" value="HTH_TetR"/>
</dbReference>
<keyword evidence="8" id="KW-1185">Reference proteome</keyword>
<dbReference type="EMBL" id="WJHE01000703">
    <property type="protein sequence ID" value="MST33731.1"/>
    <property type="molecule type" value="Genomic_DNA"/>
</dbReference>
<dbReference type="SUPFAM" id="SSF48498">
    <property type="entry name" value="Tetracyclin repressor-like, C-terminal domain"/>
    <property type="match status" value="1"/>
</dbReference>
<evidence type="ECO:0000256" key="2">
    <source>
        <dbReference type="ARBA" id="ARBA00023015"/>
    </source>
</evidence>
<dbReference type="InterPro" id="IPR039538">
    <property type="entry name" value="BetI_C"/>
</dbReference>
<dbReference type="PRINTS" id="PR00455">
    <property type="entry name" value="HTHTETR"/>
</dbReference>
<feature type="domain" description="HTH tetR-type" evidence="6">
    <location>
        <begin position="13"/>
        <end position="73"/>
    </location>
</feature>
<dbReference type="Proteomes" id="UP000437736">
    <property type="component" value="Unassembled WGS sequence"/>
</dbReference>
<organism evidence="7 8">
    <name type="scientific">Acidiferrimicrobium australe</name>
    <dbReference type="NCBI Taxonomy" id="2664430"/>
    <lineage>
        <taxon>Bacteria</taxon>
        <taxon>Bacillati</taxon>
        <taxon>Actinomycetota</taxon>
        <taxon>Acidimicrobiia</taxon>
        <taxon>Acidimicrobiales</taxon>
        <taxon>Acidimicrobiaceae</taxon>
        <taxon>Acidiferrimicrobium</taxon>
    </lineage>
</organism>
<dbReference type="PROSITE" id="PS50977">
    <property type="entry name" value="HTH_TETR_2"/>
    <property type="match status" value="1"/>
</dbReference>
<evidence type="ECO:0000259" key="6">
    <source>
        <dbReference type="PROSITE" id="PS50977"/>
    </source>
</evidence>
<dbReference type="Pfam" id="PF13977">
    <property type="entry name" value="TetR_C_6"/>
    <property type="match status" value="1"/>
</dbReference>
<protein>
    <submittedName>
        <fullName evidence="7">TetR family transcriptional regulator</fullName>
    </submittedName>
</protein>
<dbReference type="InterPro" id="IPR050109">
    <property type="entry name" value="HTH-type_TetR-like_transc_reg"/>
</dbReference>
<evidence type="ECO:0000256" key="5">
    <source>
        <dbReference type="PROSITE-ProRule" id="PRU00335"/>
    </source>
</evidence>
<feature type="DNA-binding region" description="H-T-H motif" evidence="5">
    <location>
        <begin position="36"/>
        <end position="55"/>
    </location>
</feature>
<proteinExistence type="predicted"/>
<evidence type="ECO:0000313" key="7">
    <source>
        <dbReference type="EMBL" id="MST33731.1"/>
    </source>
</evidence>
<dbReference type="Pfam" id="PF00440">
    <property type="entry name" value="TetR_N"/>
    <property type="match status" value="1"/>
</dbReference>
<dbReference type="InterPro" id="IPR036271">
    <property type="entry name" value="Tet_transcr_reg_TetR-rel_C_sf"/>
</dbReference>
<reference evidence="7 8" key="1">
    <citation type="submission" date="2019-11" db="EMBL/GenBank/DDBJ databases">
        <title>Acidiferrimicrobium australis gen. nov., sp. nov., an acidophilic and obligately heterotrophic, member of the Actinobacteria that catalyses dissimilatory oxido- reduction of iron isolated from metal-rich acidic water in Chile.</title>
        <authorList>
            <person name="Gonzalez D."/>
            <person name="Huber K."/>
            <person name="Hedrich S."/>
            <person name="Rojas-Villalobos C."/>
            <person name="Quatrini R."/>
            <person name="Dinamarca M.A."/>
            <person name="Schwarz A."/>
            <person name="Canales C."/>
            <person name="Nancucheo I."/>
        </authorList>
    </citation>
    <scope>NUCLEOTIDE SEQUENCE [LARGE SCALE GENOMIC DNA]</scope>
    <source>
        <strain evidence="7 8">USS-CCA1</strain>
    </source>
</reference>
<evidence type="ECO:0000256" key="4">
    <source>
        <dbReference type="ARBA" id="ARBA00023163"/>
    </source>
</evidence>
<dbReference type="InterPro" id="IPR009057">
    <property type="entry name" value="Homeodomain-like_sf"/>
</dbReference>
<accession>A0ABW9QWJ8</accession>
<evidence type="ECO:0000256" key="1">
    <source>
        <dbReference type="ARBA" id="ARBA00022491"/>
    </source>
</evidence>
<dbReference type="Gene3D" id="1.10.357.10">
    <property type="entry name" value="Tetracycline Repressor, domain 2"/>
    <property type="match status" value="1"/>
</dbReference>
<dbReference type="SUPFAM" id="SSF46689">
    <property type="entry name" value="Homeodomain-like"/>
    <property type="match status" value="1"/>
</dbReference>
<dbReference type="PANTHER" id="PTHR30055">
    <property type="entry name" value="HTH-TYPE TRANSCRIPTIONAL REGULATOR RUTR"/>
    <property type="match status" value="1"/>
</dbReference>
<comment type="caution">
    <text evidence="7">The sequence shown here is derived from an EMBL/GenBank/DDBJ whole genome shotgun (WGS) entry which is preliminary data.</text>
</comment>
<evidence type="ECO:0000256" key="3">
    <source>
        <dbReference type="ARBA" id="ARBA00023125"/>
    </source>
</evidence>